<dbReference type="Pfam" id="PF08866">
    <property type="entry name" value="DUF1831"/>
    <property type="match status" value="1"/>
</dbReference>
<evidence type="ECO:0008006" key="3">
    <source>
        <dbReference type="Google" id="ProtNLM"/>
    </source>
</evidence>
<dbReference type="InterPro" id="IPR035942">
    <property type="entry name" value="Lp2179-like_sf"/>
</dbReference>
<keyword evidence="2" id="KW-1185">Reference proteome</keyword>
<dbReference type="Gene3D" id="3.30.1820.10">
    <property type="entry name" value="Lp2179-like"/>
    <property type="match status" value="1"/>
</dbReference>
<name>A0A387AP32_9LACO</name>
<dbReference type="KEGG" id="abom:D7I45_02655"/>
<dbReference type="Proteomes" id="UP000272003">
    <property type="component" value="Chromosome"/>
</dbReference>
<evidence type="ECO:0000313" key="1">
    <source>
        <dbReference type="EMBL" id="AYF92442.1"/>
    </source>
</evidence>
<dbReference type="RefSeq" id="WP_120784210.1">
    <property type="nucleotide sequence ID" value="NZ_CP032626.1"/>
</dbReference>
<dbReference type="SUPFAM" id="SSF160800">
    <property type="entry name" value="Lp2179-like"/>
    <property type="match status" value="1"/>
</dbReference>
<proteinExistence type="predicted"/>
<evidence type="ECO:0000313" key="2">
    <source>
        <dbReference type="Proteomes" id="UP000272003"/>
    </source>
</evidence>
<dbReference type="OrthoDB" id="2166222at2"/>
<reference evidence="1 2" key="1">
    <citation type="submission" date="2018-09" db="EMBL/GenBank/DDBJ databases">
        <title>Genome sequencing of strain BHWM-4.</title>
        <authorList>
            <person name="Heo J."/>
            <person name="Kim S.-J."/>
            <person name="Kwon S.-W."/>
        </authorList>
    </citation>
    <scope>NUCLEOTIDE SEQUENCE [LARGE SCALE GENOMIC DNA]</scope>
    <source>
        <strain evidence="1 2">BHWM-4</strain>
    </source>
</reference>
<dbReference type="InterPro" id="IPR014965">
    <property type="entry name" value="Amino_acid_metab_prot_put"/>
</dbReference>
<dbReference type="AlphaFoldDB" id="A0A387AP32"/>
<gene>
    <name evidence="1" type="ORF">D7I45_02655</name>
</gene>
<protein>
    <recommendedName>
        <fullName evidence="3">Cysteine desulfurase</fullName>
    </recommendedName>
</protein>
<dbReference type="EMBL" id="CP032626">
    <property type="protein sequence ID" value="AYF92442.1"/>
    <property type="molecule type" value="Genomic_DNA"/>
</dbReference>
<accession>A0A387AP32</accession>
<sequence>MAFKSANQLLGDNDTYKVSSDIKRFTLLDMGFSKTNANNFAFERSLDPSDPYKGIRLKIVFKNDLKSFKISTISGNGLNKVNIFTNKNSEVLVEQYKFLMNNFVERSVFTKE</sequence>
<organism evidence="1 2">
    <name type="scientific">Apilactobacillus bombintestini</name>
    <dbReference type="NCBI Taxonomy" id="2419772"/>
    <lineage>
        <taxon>Bacteria</taxon>
        <taxon>Bacillati</taxon>
        <taxon>Bacillota</taxon>
        <taxon>Bacilli</taxon>
        <taxon>Lactobacillales</taxon>
        <taxon>Lactobacillaceae</taxon>
        <taxon>Apilactobacillus</taxon>
    </lineage>
</organism>